<evidence type="ECO:0000313" key="1">
    <source>
        <dbReference type="EMBL" id="EKX31206.1"/>
    </source>
</evidence>
<dbReference type="GeneID" id="17287925"/>
<dbReference type="Proteomes" id="UP000011087">
    <property type="component" value="Unassembled WGS sequence"/>
</dbReference>
<dbReference type="AlphaFoldDB" id="L1I4N1"/>
<reference evidence="3" key="2">
    <citation type="submission" date="2012-11" db="EMBL/GenBank/DDBJ databases">
        <authorList>
            <person name="Kuo A."/>
            <person name="Curtis B.A."/>
            <person name="Tanifuji G."/>
            <person name="Burki F."/>
            <person name="Gruber A."/>
            <person name="Irimia M."/>
            <person name="Maruyama S."/>
            <person name="Arias M.C."/>
            <person name="Ball S.G."/>
            <person name="Gile G.H."/>
            <person name="Hirakawa Y."/>
            <person name="Hopkins J.F."/>
            <person name="Rensing S.A."/>
            <person name="Schmutz J."/>
            <person name="Symeonidi A."/>
            <person name="Elias M."/>
            <person name="Eveleigh R.J."/>
            <person name="Herman E.K."/>
            <person name="Klute M.J."/>
            <person name="Nakayama T."/>
            <person name="Obornik M."/>
            <person name="Reyes-Prieto A."/>
            <person name="Armbrust E.V."/>
            <person name="Aves S.J."/>
            <person name="Beiko R.G."/>
            <person name="Coutinho P."/>
            <person name="Dacks J.B."/>
            <person name="Durnford D.G."/>
            <person name="Fast N.M."/>
            <person name="Green B.R."/>
            <person name="Grisdale C."/>
            <person name="Hempe F."/>
            <person name="Henrissat B."/>
            <person name="Hoppner M.P."/>
            <person name="Ishida K.-I."/>
            <person name="Kim E."/>
            <person name="Koreny L."/>
            <person name="Kroth P.G."/>
            <person name="Liu Y."/>
            <person name="Malik S.-B."/>
            <person name="Maier U.G."/>
            <person name="McRose D."/>
            <person name="Mock T."/>
            <person name="Neilson J.A."/>
            <person name="Onodera N.T."/>
            <person name="Poole A.M."/>
            <person name="Pritham E.J."/>
            <person name="Richards T.A."/>
            <person name="Rocap G."/>
            <person name="Roy S.W."/>
            <person name="Sarai C."/>
            <person name="Schaack S."/>
            <person name="Shirato S."/>
            <person name="Slamovits C.H."/>
            <person name="Spencer D.F."/>
            <person name="Suzuki S."/>
            <person name="Worden A.Z."/>
            <person name="Zauner S."/>
            <person name="Barry K."/>
            <person name="Bell C."/>
            <person name="Bharti A.K."/>
            <person name="Crow J.A."/>
            <person name="Grimwood J."/>
            <person name="Kramer R."/>
            <person name="Lindquist E."/>
            <person name="Lucas S."/>
            <person name="Salamov A."/>
            <person name="McFadden G.I."/>
            <person name="Lane C.E."/>
            <person name="Keeling P.J."/>
            <person name="Gray M.W."/>
            <person name="Grigoriev I.V."/>
            <person name="Archibald J.M."/>
        </authorList>
    </citation>
    <scope>NUCLEOTIDE SEQUENCE</scope>
    <source>
        <strain evidence="3">CCMP2712</strain>
    </source>
</reference>
<dbReference type="EMBL" id="JH993330">
    <property type="protein sequence ID" value="EKX31206.1"/>
    <property type="molecule type" value="Genomic_DNA"/>
</dbReference>
<dbReference type="KEGG" id="gtt:GUITHDRAFT_83345"/>
<sequence length="144" mass="15948">MFYKYNAVLRGYPRQVVEGLKGNKYVTTIYCIVSGIIKLSRIALIPPSRVVYRGLGDLTLPDAFMQADRLGICGGVELAMMSTTTDEEVAMQYAKGRTPLLFEIGCGAIDRGASLRFLSQYPGEDEILYPPLSYLEVTGAPRKR</sequence>
<gene>
    <name evidence="1" type="ORF">GUITHDRAFT_83345</name>
</gene>
<dbReference type="OrthoDB" id="423533at2759"/>
<reference evidence="2" key="3">
    <citation type="submission" date="2016-03" db="UniProtKB">
        <authorList>
            <consortium name="EnsemblProtists"/>
        </authorList>
    </citation>
    <scope>IDENTIFICATION</scope>
</reference>
<feature type="non-terminal residue" evidence="1">
    <location>
        <position position="144"/>
    </location>
</feature>
<dbReference type="RefSeq" id="XP_005818186.1">
    <property type="nucleotide sequence ID" value="XM_005818129.1"/>
</dbReference>
<dbReference type="PROSITE" id="PS51996">
    <property type="entry name" value="TR_MART"/>
    <property type="match status" value="1"/>
</dbReference>
<dbReference type="Gene3D" id="3.90.176.10">
    <property type="entry name" value="Toxin ADP-ribosyltransferase, Chain A, domain 1"/>
    <property type="match status" value="1"/>
</dbReference>
<name>L1I4N1_GUITC</name>
<evidence type="ECO:0000313" key="3">
    <source>
        <dbReference type="Proteomes" id="UP000011087"/>
    </source>
</evidence>
<dbReference type="SUPFAM" id="SSF56399">
    <property type="entry name" value="ADP-ribosylation"/>
    <property type="match status" value="1"/>
</dbReference>
<organism evidence="1">
    <name type="scientific">Guillardia theta (strain CCMP2712)</name>
    <name type="common">Cryptophyte</name>
    <dbReference type="NCBI Taxonomy" id="905079"/>
    <lineage>
        <taxon>Eukaryota</taxon>
        <taxon>Cryptophyceae</taxon>
        <taxon>Pyrenomonadales</taxon>
        <taxon>Geminigeraceae</taxon>
        <taxon>Guillardia</taxon>
    </lineage>
</organism>
<reference evidence="1 3" key="1">
    <citation type="journal article" date="2012" name="Nature">
        <title>Algal genomes reveal evolutionary mosaicism and the fate of nucleomorphs.</title>
        <authorList>
            <consortium name="DOE Joint Genome Institute"/>
            <person name="Curtis B.A."/>
            <person name="Tanifuji G."/>
            <person name="Burki F."/>
            <person name="Gruber A."/>
            <person name="Irimia M."/>
            <person name="Maruyama S."/>
            <person name="Arias M.C."/>
            <person name="Ball S.G."/>
            <person name="Gile G.H."/>
            <person name="Hirakawa Y."/>
            <person name="Hopkins J.F."/>
            <person name="Kuo A."/>
            <person name="Rensing S.A."/>
            <person name="Schmutz J."/>
            <person name="Symeonidi A."/>
            <person name="Elias M."/>
            <person name="Eveleigh R.J."/>
            <person name="Herman E.K."/>
            <person name="Klute M.J."/>
            <person name="Nakayama T."/>
            <person name="Obornik M."/>
            <person name="Reyes-Prieto A."/>
            <person name="Armbrust E.V."/>
            <person name="Aves S.J."/>
            <person name="Beiko R.G."/>
            <person name="Coutinho P."/>
            <person name="Dacks J.B."/>
            <person name="Durnford D.G."/>
            <person name="Fast N.M."/>
            <person name="Green B.R."/>
            <person name="Grisdale C.J."/>
            <person name="Hempel F."/>
            <person name="Henrissat B."/>
            <person name="Hoppner M.P."/>
            <person name="Ishida K."/>
            <person name="Kim E."/>
            <person name="Koreny L."/>
            <person name="Kroth P.G."/>
            <person name="Liu Y."/>
            <person name="Malik S.B."/>
            <person name="Maier U.G."/>
            <person name="McRose D."/>
            <person name="Mock T."/>
            <person name="Neilson J.A."/>
            <person name="Onodera N.T."/>
            <person name="Poole A.M."/>
            <person name="Pritham E.J."/>
            <person name="Richards T.A."/>
            <person name="Rocap G."/>
            <person name="Roy S.W."/>
            <person name="Sarai C."/>
            <person name="Schaack S."/>
            <person name="Shirato S."/>
            <person name="Slamovits C.H."/>
            <person name="Spencer D.F."/>
            <person name="Suzuki S."/>
            <person name="Worden A.Z."/>
            <person name="Zauner S."/>
            <person name="Barry K."/>
            <person name="Bell C."/>
            <person name="Bharti A.K."/>
            <person name="Crow J.A."/>
            <person name="Grimwood J."/>
            <person name="Kramer R."/>
            <person name="Lindquist E."/>
            <person name="Lucas S."/>
            <person name="Salamov A."/>
            <person name="McFadden G.I."/>
            <person name="Lane C.E."/>
            <person name="Keeling P.J."/>
            <person name="Gray M.W."/>
            <person name="Grigoriev I.V."/>
            <person name="Archibald J.M."/>
        </authorList>
    </citation>
    <scope>NUCLEOTIDE SEQUENCE</scope>
    <source>
        <strain evidence="1 3">CCMP2712</strain>
    </source>
</reference>
<accession>L1I4N1</accession>
<dbReference type="EnsemblProtists" id="EKX31206">
    <property type="protein sequence ID" value="EKX31206"/>
    <property type="gene ID" value="GUITHDRAFT_83345"/>
</dbReference>
<keyword evidence="3" id="KW-1185">Reference proteome</keyword>
<evidence type="ECO:0000313" key="2">
    <source>
        <dbReference type="EnsemblProtists" id="EKX31206"/>
    </source>
</evidence>
<protein>
    <submittedName>
        <fullName evidence="1 2">Uncharacterized protein</fullName>
    </submittedName>
</protein>
<dbReference type="PaxDb" id="55529-EKX31206"/>
<proteinExistence type="predicted"/>
<dbReference type="HOGENOM" id="CLU_1933093_0_0_1"/>